<feature type="domain" description="DUF306" evidence="2">
    <location>
        <begin position="31"/>
        <end position="130"/>
    </location>
</feature>
<dbReference type="STRING" id="1550231.SAMN05660662_3694"/>
<evidence type="ECO:0000313" key="3">
    <source>
        <dbReference type="EMBL" id="SDF88887.1"/>
    </source>
</evidence>
<name>A0A1G7PRG2_9ACTN</name>
<dbReference type="InterPro" id="IPR053147">
    <property type="entry name" value="Hsp_HslJ-like"/>
</dbReference>
<dbReference type="Proteomes" id="UP000199406">
    <property type="component" value="Unassembled WGS sequence"/>
</dbReference>
<dbReference type="InterPro" id="IPR005184">
    <property type="entry name" value="DUF306_Meta_HslJ"/>
</dbReference>
<keyword evidence="4" id="KW-1185">Reference proteome</keyword>
<dbReference type="EMBL" id="FNBT01000008">
    <property type="protein sequence ID" value="SDF88887.1"/>
    <property type="molecule type" value="Genomic_DNA"/>
</dbReference>
<evidence type="ECO:0000256" key="1">
    <source>
        <dbReference type="SAM" id="SignalP"/>
    </source>
</evidence>
<keyword evidence="1" id="KW-0732">Signal</keyword>
<dbReference type="PROSITE" id="PS51257">
    <property type="entry name" value="PROKAR_LIPOPROTEIN"/>
    <property type="match status" value="1"/>
</dbReference>
<organism evidence="3 4">
    <name type="scientific">Blastococcus aurantiacus</name>
    <dbReference type="NCBI Taxonomy" id="1550231"/>
    <lineage>
        <taxon>Bacteria</taxon>
        <taxon>Bacillati</taxon>
        <taxon>Actinomycetota</taxon>
        <taxon>Actinomycetes</taxon>
        <taxon>Geodermatophilales</taxon>
        <taxon>Geodermatophilaceae</taxon>
        <taxon>Blastococcus</taxon>
    </lineage>
</organism>
<accession>A0A1G7PRG2</accession>
<evidence type="ECO:0000313" key="4">
    <source>
        <dbReference type="Proteomes" id="UP000199406"/>
    </source>
</evidence>
<keyword evidence="3" id="KW-0346">Stress response</keyword>
<dbReference type="Pfam" id="PF03724">
    <property type="entry name" value="META"/>
    <property type="match status" value="2"/>
</dbReference>
<dbReference type="PANTHER" id="PTHR35535:SF2">
    <property type="entry name" value="DUF306 DOMAIN-CONTAINING PROTEIN"/>
    <property type="match status" value="1"/>
</dbReference>
<dbReference type="PANTHER" id="PTHR35535">
    <property type="entry name" value="HEAT SHOCK PROTEIN HSLJ"/>
    <property type="match status" value="1"/>
</dbReference>
<protein>
    <submittedName>
        <fullName evidence="3">Heat shock protein HslJ</fullName>
    </submittedName>
</protein>
<dbReference type="InterPro" id="IPR038670">
    <property type="entry name" value="HslJ-like_sf"/>
</dbReference>
<reference evidence="4" key="1">
    <citation type="submission" date="2016-10" db="EMBL/GenBank/DDBJ databases">
        <authorList>
            <person name="Varghese N."/>
            <person name="Submissions S."/>
        </authorList>
    </citation>
    <scope>NUCLEOTIDE SEQUENCE [LARGE SCALE GENOMIC DNA]</scope>
    <source>
        <strain evidence="4">DSM 44268</strain>
    </source>
</reference>
<feature type="signal peptide" evidence="1">
    <location>
        <begin position="1"/>
        <end position="23"/>
    </location>
</feature>
<dbReference type="AlphaFoldDB" id="A0A1G7PRG2"/>
<dbReference type="RefSeq" id="WP_091770050.1">
    <property type="nucleotide sequence ID" value="NZ_FNBT01000008.1"/>
</dbReference>
<sequence length="254" mass="25736">MRRLVLLLLGVLAIAACGTEADAGGGTADVEGEWHLTGGTADGADLPAPPGAQATLELAGDDARGTAFCNSWFATARLDGSALTFDGIGQTEMGCPPEVMAAESAYLAALGGVRTSAVRGDELVLSGDAVELRFSRVAPLPDSPLAGTRWVLDTLVDGATASSTLGEPAVLELGQDGALTASTGCRSIGGSWRSEGESLVVDAPYDAFGCPPPADRQDVHVLGVLAARPVATIDADRLTLTADDGRGLVYRAAS</sequence>
<dbReference type="OrthoDB" id="507754at2"/>
<feature type="domain" description="DUF306" evidence="2">
    <location>
        <begin position="143"/>
        <end position="248"/>
    </location>
</feature>
<feature type="chain" id="PRO_5011724099" evidence="1">
    <location>
        <begin position="24"/>
        <end position="254"/>
    </location>
</feature>
<dbReference type="Gene3D" id="2.40.128.270">
    <property type="match status" value="2"/>
</dbReference>
<gene>
    <name evidence="3" type="ORF">SAMN05660662_3694</name>
</gene>
<evidence type="ECO:0000259" key="2">
    <source>
        <dbReference type="Pfam" id="PF03724"/>
    </source>
</evidence>
<proteinExistence type="predicted"/>